<dbReference type="SUPFAM" id="SSF51230">
    <property type="entry name" value="Single hybrid motif"/>
    <property type="match status" value="2"/>
</dbReference>
<dbReference type="Pfam" id="PF00198">
    <property type="entry name" value="2-oxoacid_dh"/>
    <property type="match status" value="1"/>
</dbReference>
<sequence>MRRARAIDHARRALGALVNAHERRAVRSRHVFAGTNGATTRWMDVVANRAIANRAIASGGRTRSREARWTSTTTETLVCVPSMGDSITEGTVSAVMKSVGDDVATDEVVAQIETDKVTVDVRAPSAGNVARVDAKTGDTVRVGQVVMAFVPGAGGNGKKTARGGSAKTAASAPSAEPVGVEVPSMGDSITEGSVAALLVKAGQRVAMDEIIAQIETDKVTIDVRASTSGTVTEVLTKEGETVSVGQKVATLAPGPGPEARAETKAEVKAEAPAAKAAKGPKAVEAPKAAATPAPAPKAAGSRSETRVPMSRLRLRVAERLKSSQNTYAMLTTFNEIDMTNVMNMRAEYKDSFLEKHGVKLGFMSTFVSAAAKALQEEPSVNAVIDGDEIVYRNYVDISVAVSAPRGLVVPVLRNCESMTFADVEASIATYGKKAKDGTLSIDEMAGGTFTISNGGVFGSLTGTPIINPPQSAILGMHSIVWRPVCVGPERTIAARPMMNVALTYDHRLVDGREAVTFLKSIKESVEDPRRMLLKL</sequence>
<keyword evidence="19" id="KW-1185">Reference proteome</keyword>
<comment type="subcellular location">
    <subcellularLocation>
        <location evidence="2">Mitochondrion</location>
    </subcellularLocation>
</comment>
<dbReference type="EC" id="2.3.1.61" evidence="6"/>
<dbReference type="InterPro" id="IPR023213">
    <property type="entry name" value="CAT-like_dom_sf"/>
</dbReference>
<dbReference type="InParanoid" id="A0A096P9G9"/>
<evidence type="ECO:0000256" key="5">
    <source>
        <dbReference type="ARBA" id="ARBA00011484"/>
    </source>
</evidence>
<dbReference type="PROSITE" id="PS50968">
    <property type="entry name" value="BIOTINYL_LIPOYL"/>
    <property type="match status" value="2"/>
</dbReference>
<dbReference type="PANTHER" id="PTHR43416:SF5">
    <property type="entry name" value="DIHYDROLIPOYLLYSINE-RESIDUE SUCCINYLTRANSFERASE COMPONENT OF 2-OXOGLUTARATE DEHYDROGENASE COMPLEX, MITOCHONDRIAL"/>
    <property type="match status" value="1"/>
</dbReference>
<feature type="compositionally biased region" description="Basic and acidic residues" evidence="16">
    <location>
        <begin position="259"/>
        <end position="269"/>
    </location>
</feature>
<evidence type="ECO:0000256" key="8">
    <source>
        <dbReference type="ARBA" id="ARBA00022679"/>
    </source>
</evidence>
<evidence type="ECO:0000256" key="13">
    <source>
        <dbReference type="ARBA" id="ARBA00032406"/>
    </source>
</evidence>
<feature type="region of interest" description="Disordered" evidence="16">
    <location>
        <begin position="153"/>
        <end position="178"/>
    </location>
</feature>
<dbReference type="InterPro" id="IPR001078">
    <property type="entry name" value="2-oxoacid_DH_actylTfrase"/>
</dbReference>
<dbReference type="CDD" id="cd06849">
    <property type="entry name" value="lipoyl_domain"/>
    <property type="match status" value="2"/>
</dbReference>
<dbReference type="InterPro" id="IPR050537">
    <property type="entry name" value="2-oxoacid_dehydrogenase"/>
</dbReference>
<name>A0A096P9G9_OSTTA</name>
<reference evidence="19" key="1">
    <citation type="journal article" date="2006" name="Proc. Natl. Acad. Sci. U.S.A.">
        <title>Genome analysis of the smallest free-living eukaryote Ostreococcus tauri unveils many unique features.</title>
        <authorList>
            <person name="Derelle E."/>
            <person name="Ferraz C."/>
            <person name="Rombauts S."/>
            <person name="Rouze P."/>
            <person name="Worden A.Z."/>
            <person name="Robbens S."/>
            <person name="Partensky F."/>
            <person name="Degroeve S."/>
            <person name="Echeynie S."/>
            <person name="Cooke R."/>
            <person name="Saeys Y."/>
            <person name="Wuyts J."/>
            <person name="Jabbari K."/>
            <person name="Bowler C."/>
            <person name="Panaud O."/>
            <person name="Piegu B."/>
            <person name="Ball S.G."/>
            <person name="Ral J.-P."/>
            <person name="Bouget F.-Y."/>
            <person name="Piganeau G."/>
            <person name="De Baets B."/>
            <person name="Picard A."/>
            <person name="Delseny M."/>
            <person name="Demaille J."/>
            <person name="Van de Peer Y."/>
            <person name="Moreau H."/>
        </authorList>
    </citation>
    <scope>NUCLEOTIDE SEQUENCE [LARGE SCALE GENOMIC DNA]</scope>
    <source>
        <strain evidence="19">OTTH 0595 / CCAP 157/2 / RCC745</strain>
    </source>
</reference>
<dbReference type="InterPro" id="IPR000089">
    <property type="entry name" value="Biotin_lipoyl"/>
</dbReference>
<evidence type="ECO:0000256" key="4">
    <source>
        <dbReference type="ARBA" id="ARBA00007317"/>
    </source>
</evidence>
<evidence type="ECO:0000256" key="12">
    <source>
        <dbReference type="ARBA" id="ARBA00023315"/>
    </source>
</evidence>
<dbReference type="GeneID" id="9835282"/>
<keyword evidence="9" id="KW-0450">Lipoyl</keyword>
<dbReference type="Gene3D" id="2.40.50.100">
    <property type="match status" value="2"/>
</dbReference>
<evidence type="ECO:0000256" key="3">
    <source>
        <dbReference type="ARBA" id="ARBA00005145"/>
    </source>
</evidence>
<keyword evidence="12" id="KW-0012">Acyltransferase</keyword>
<organism evidence="18 19">
    <name type="scientific">Ostreococcus tauri</name>
    <name type="common">Marine green alga</name>
    <dbReference type="NCBI Taxonomy" id="70448"/>
    <lineage>
        <taxon>Eukaryota</taxon>
        <taxon>Viridiplantae</taxon>
        <taxon>Chlorophyta</taxon>
        <taxon>Mamiellophyceae</taxon>
        <taxon>Mamiellales</taxon>
        <taxon>Bathycoccaceae</taxon>
        <taxon>Ostreococcus</taxon>
    </lineage>
</organism>
<dbReference type="Gene3D" id="3.30.559.10">
    <property type="entry name" value="Chloramphenicol acetyltransferase-like domain"/>
    <property type="match status" value="1"/>
</dbReference>
<reference evidence="18 19" key="2">
    <citation type="journal article" date="2014" name="BMC Genomics">
        <title>An improved genome of the model marine alga Ostreococcus tauri unfolds by assessing Illumina de novo assemblies.</title>
        <authorList>
            <person name="Blanc-Mathieu R."/>
            <person name="Verhelst B."/>
            <person name="Derelle E."/>
            <person name="Rombauts S."/>
            <person name="Bouget F.Y."/>
            <person name="Carre I."/>
            <person name="Chateau A."/>
            <person name="Eyre-Walker A."/>
            <person name="Grimsley N."/>
            <person name="Moreau H."/>
            <person name="Piegu B."/>
            <person name="Rivals E."/>
            <person name="Schackwitz W."/>
            <person name="Van de Peer Y."/>
            <person name="Piganeau G."/>
        </authorList>
    </citation>
    <scope>NUCLEOTIDE SEQUENCE [LARGE SCALE GENOMIC DNA]</scope>
    <source>
        <strain evidence="19">OTTH 0595 / CCAP 157/2 / RCC745</strain>
    </source>
</reference>
<feature type="region of interest" description="Disordered" evidence="16">
    <location>
        <begin position="252"/>
        <end position="307"/>
    </location>
</feature>
<feature type="compositionally biased region" description="Low complexity" evidence="16">
    <location>
        <begin position="270"/>
        <end position="300"/>
    </location>
</feature>
<dbReference type="GO" id="GO:0004149">
    <property type="term" value="F:dihydrolipoyllysine-residue succinyltransferase activity"/>
    <property type="evidence" value="ECO:0007669"/>
    <property type="project" value="UniProtKB-EC"/>
</dbReference>
<feature type="domain" description="Lipoyl-binding" evidence="17">
    <location>
        <begin position="75"/>
        <end position="150"/>
    </location>
</feature>
<dbReference type="UniPathway" id="UPA00868">
    <property type="reaction ID" value="UER00840"/>
</dbReference>
<keyword evidence="7" id="KW-0816">Tricarboxylic acid cycle</keyword>
<comment type="function">
    <text evidence="14">The 2-oxoglutarate dehydrogenase complex catalyzes the overall conversion of 2-oxoglutarate to succinyl-CoA and CO(2). It contains multiple copies of three enzymatic components: 2-oxoglutarate dehydrogenase (E1), dihydrolipoamide succinyltransferase (E2) and lipoamide dehydrogenase (E3).</text>
</comment>
<dbReference type="OrthoDB" id="5391403at2759"/>
<dbReference type="InterPro" id="IPR003016">
    <property type="entry name" value="2-oxoA_DH_lipoyl-BS"/>
</dbReference>
<evidence type="ECO:0000256" key="2">
    <source>
        <dbReference type="ARBA" id="ARBA00004173"/>
    </source>
</evidence>
<evidence type="ECO:0000256" key="7">
    <source>
        <dbReference type="ARBA" id="ARBA00022532"/>
    </source>
</evidence>
<comment type="subunit">
    <text evidence="5">Forms a 24-polypeptide structural core with octahedral symmetry.</text>
</comment>
<dbReference type="FunCoup" id="A0A096P9G9">
    <property type="interactions" value="1538"/>
</dbReference>
<dbReference type="GO" id="GO:0045252">
    <property type="term" value="C:oxoglutarate dehydrogenase complex"/>
    <property type="evidence" value="ECO:0007669"/>
    <property type="project" value="InterPro"/>
</dbReference>
<dbReference type="STRING" id="70448.A0A096P9G9"/>
<evidence type="ECO:0000256" key="15">
    <source>
        <dbReference type="ARBA" id="ARBA00052761"/>
    </source>
</evidence>
<protein>
    <recommendedName>
        <fullName evidence="6">dihydrolipoyllysine-residue succinyltransferase</fullName>
        <ecNumber evidence="6">2.3.1.61</ecNumber>
    </recommendedName>
    <alternativeName>
        <fullName evidence="13">2-oxoglutarate dehydrogenase complex component E2</fullName>
    </alternativeName>
</protein>
<evidence type="ECO:0000256" key="16">
    <source>
        <dbReference type="SAM" id="MobiDB-lite"/>
    </source>
</evidence>
<evidence type="ECO:0000313" key="18">
    <source>
        <dbReference type="EMBL" id="CEG01239.1"/>
    </source>
</evidence>
<keyword evidence="11" id="KW-0496">Mitochondrion</keyword>
<evidence type="ECO:0000313" key="19">
    <source>
        <dbReference type="Proteomes" id="UP000009170"/>
    </source>
</evidence>
<dbReference type="AlphaFoldDB" id="A0A096P9G9"/>
<dbReference type="GO" id="GO:0005739">
    <property type="term" value="C:mitochondrion"/>
    <property type="evidence" value="ECO:0007669"/>
    <property type="project" value="UniProtKB-SubCell"/>
</dbReference>
<dbReference type="RefSeq" id="XP_022840860.1">
    <property type="nucleotide sequence ID" value="XM_022985180.1"/>
</dbReference>
<comment type="similarity">
    <text evidence="4">Belongs to the 2-oxoacid dehydrogenase family.</text>
</comment>
<dbReference type="Pfam" id="PF00364">
    <property type="entry name" value="Biotin_lipoyl"/>
    <property type="match status" value="2"/>
</dbReference>
<dbReference type="InterPro" id="IPR006255">
    <property type="entry name" value="SucB"/>
</dbReference>
<evidence type="ECO:0000256" key="6">
    <source>
        <dbReference type="ARBA" id="ARBA00012945"/>
    </source>
</evidence>
<dbReference type="InterPro" id="IPR011053">
    <property type="entry name" value="Single_hybrid_motif"/>
</dbReference>
<comment type="caution">
    <text evidence="18">The sequence shown here is derived from an EMBL/GenBank/DDBJ whole genome shotgun (WGS) entry which is preliminary data.</text>
</comment>
<evidence type="ECO:0000256" key="9">
    <source>
        <dbReference type="ARBA" id="ARBA00022823"/>
    </source>
</evidence>
<evidence type="ECO:0000259" key="17">
    <source>
        <dbReference type="PROSITE" id="PS50968"/>
    </source>
</evidence>
<dbReference type="EMBL" id="CAID01000002">
    <property type="protein sequence ID" value="CEG01239.1"/>
    <property type="molecule type" value="Genomic_DNA"/>
</dbReference>
<dbReference type="FunFam" id="3.30.559.10:FF:000006">
    <property type="entry name" value="Dihydrolipoyllysine-residue succinyltransferase component of 2-oxoglutarate dehydrogenase complex, mitochondrial"/>
    <property type="match status" value="1"/>
</dbReference>
<feature type="domain" description="Lipoyl-binding" evidence="17">
    <location>
        <begin position="177"/>
        <end position="252"/>
    </location>
</feature>
<dbReference type="SUPFAM" id="SSF52777">
    <property type="entry name" value="CoA-dependent acyltransferases"/>
    <property type="match status" value="1"/>
</dbReference>
<comment type="cofactor">
    <cofactor evidence="1">
        <name>(R)-lipoate</name>
        <dbReference type="ChEBI" id="CHEBI:83088"/>
    </cofactor>
</comment>
<dbReference type="GO" id="GO:0033512">
    <property type="term" value="P:L-lysine catabolic process to acetyl-CoA via saccharopine"/>
    <property type="evidence" value="ECO:0007669"/>
    <property type="project" value="UniProtKB-UniPathway"/>
</dbReference>
<evidence type="ECO:0000256" key="1">
    <source>
        <dbReference type="ARBA" id="ARBA00001938"/>
    </source>
</evidence>
<evidence type="ECO:0000256" key="10">
    <source>
        <dbReference type="ARBA" id="ARBA00022946"/>
    </source>
</evidence>
<dbReference type="PROSITE" id="PS00189">
    <property type="entry name" value="LIPOYL"/>
    <property type="match status" value="2"/>
</dbReference>
<evidence type="ECO:0000256" key="11">
    <source>
        <dbReference type="ARBA" id="ARBA00023128"/>
    </source>
</evidence>
<keyword evidence="8" id="KW-0808">Transferase</keyword>
<comment type="pathway">
    <text evidence="3">Amino-acid degradation; L-lysine degradation via saccharopine pathway; glutaryl-CoA from L-lysine: step 6/6.</text>
</comment>
<comment type="catalytic activity">
    <reaction evidence="15">
        <text>N(6)-[(R)-dihydrolipoyl]-L-lysyl-[protein] + succinyl-CoA = N(6)-[(R)-S(8)-succinyldihydrolipoyl]-L-lysyl-[protein] + CoA</text>
        <dbReference type="Rhea" id="RHEA:15213"/>
        <dbReference type="Rhea" id="RHEA-COMP:10475"/>
        <dbReference type="Rhea" id="RHEA-COMP:20092"/>
        <dbReference type="ChEBI" id="CHEBI:57287"/>
        <dbReference type="ChEBI" id="CHEBI:57292"/>
        <dbReference type="ChEBI" id="CHEBI:83100"/>
        <dbReference type="ChEBI" id="CHEBI:83120"/>
        <dbReference type="EC" id="2.3.1.61"/>
    </reaction>
</comment>
<dbReference type="NCBIfam" id="TIGR01347">
    <property type="entry name" value="sucB"/>
    <property type="match status" value="1"/>
</dbReference>
<gene>
    <name evidence="18" type="ORF">OT_ostta02g04820</name>
</gene>
<dbReference type="KEGG" id="ota:OT_ostta02g04820"/>
<dbReference type="GO" id="GO:0006099">
    <property type="term" value="P:tricarboxylic acid cycle"/>
    <property type="evidence" value="ECO:0007669"/>
    <property type="project" value="UniProtKB-KW"/>
</dbReference>
<dbReference type="Proteomes" id="UP000009170">
    <property type="component" value="Unassembled WGS sequence"/>
</dbReference>
<proteinExistence type="inferred from homology"/>
<accession>A0A096P9G9</accession>
<evidence type="ECO:0000256" key="14">
    <source>
        <dbReference type="ARBA" id="ARBA00037426"/>
    </source>
</evidence>
<dbReference type="PANTHER" id="PTHR43416">
    <property type="entry name" value="DIHYDROLIPOYLLYSINE-RESIDUE SUCCINYLTRANSFERASE COMPONENT OF 2-OXOGLUTARATE DEHYDROGENASE COMPLEX, MITOCHONDRIAL-RELATED"/>
    <property type="match status" value="1"/>
</dbReference>
<keyword evidence="10" id="KW-0809">Transit peptide</keyword>